<dbReference type="AlphaFoldDB" id="A0A139SJJ9"/>
<evidence type="ECO:0000256" key="3">
    <source>
        <dbReference type="SAM" id="SignalP"/>
    </source>
</evidence>
<evidence type="ECO:0000256" key="1">
    <source>
        <dbReference type="SAM" id="Coils"/>
    </source>
</evidence>
<evidence type="ECO:0000313" key="5">
    <source>
        <dbReference type="Proteomes" id="UP000070058"/>
    </source>
</evidence>
<feature type="coiled-coil region" evidence="1">
    <location>
        <begin position="74"/>
        <end position="101"/>
    </location>
</feature>
<gene>
    <name evidence="4" type="ORF">AXK11_07865</name>
</gene>
<organism evidence="4 5">
    <name type="scientific">Cephaloticoccus primus</name>
    <dbReference type="NCBI Taxonomy" id="1548207"/>
    <lineage>
        <taxon>Bacteria</taxon>
        <taxon>Pseudomonadati</taxon>
        <taxon>Verrucomicrobiota</taxon>
        <taxon>Opitutia</taxon>
        <taxon>Opitutales</taxon>
        <taxon>Opitutaceae</taxon>
        <taxon>Cephaloticoccus</taxon>
    </lineage>
</organism>
<feature type="region of interest" description="Disordered" evidence="2">
    <location>
        <begin position="24"/>
        <end position="66"/>
    </location>
</feature>
<name>A0A139SJJ9_9BACT</name>
<protein>
    <submittedName>
        <fullName evidence="4">Uncharacterized protein</fullName>
    </submittedName>
</protein>
<keyword evidence="5" id="KW-1185">Reference proteome</keyword>
<reference evidence="5" key="1">
    <citation type="submission" date="2016-02" db="EMBL/GenBank/DDBJ databases">
        <authorList>
            <person name="Sanders J.G."/>
            <person name="Lin J.Y."/>
            <person name="Wertz J.T."/>
            <person name="Russell J.A."/>
            <person name="Moreau C.S."/>
            <person name="Powell S."/>
        </authorList>
    </citation>
    <scope>NUCLEOTIDE SEQUENCE [LARGE SCALE GENOMIC DNA]</scope>
    <source>
        <strain evidence="5">CAG34</strain>
    </source>
</reference>
<feature type="chain" id="PRO_5007489554" evidence="3">
    <location>
        <begin position="26"/>
        <end position="175"/>
    </location>
</feature>
<dbReference type="Proteomes" id="UP000070058">
    <property type="component" value="Unassembled WGS sequence"/>
</dbReference>
<accession>A0A139SJJ9</accession>
<evidence type="ECO:0000256" key="2">
    <source>
        <dbReference type="SAM" id="MobiDB-lite"/>
    </source>
</evidence>
<keyword evidence="1" id="KW-0175">Coiled coil</keyword>
<dbReference type="EMBL" id="LSZQ01000057">
    <property type="protein sequence ID" value="KXU34748.1"/>
    <property type="molecule type" value="Genomic_DNA"/>
</dbReference>
<proteinExistence type="predicted"/>
<sequence>MRPLLSPRFAVAAVFAVLLALTSPAAEPEQQPPSKEEPAATAPTPEPEPPASTAQTPEAESLRLEPLIVSSSRISELDVQIRKLTKKIDRAKKRLKQTSSLDESINADDLPKLLALLGGHTTGQRKSLAADRLTLMEVERSILEALKHPRSLRDEKELKAQLHAIKSMSLLLENP</sequence>
<comment type="caution">
    <text evidence="4">The sequence shown here is derived from an EMBL/GenBank/DDBJ whole genome shotgun (WGS) entry which is preliminary data.</text>
</comment>
<feature type="compositionally biased region" description="Low complexity" evidence="2">
    <location>
        <begin position="24"/>
        <end position="43"/>
    </location>
</feature>
<dbReference type="STRING" id="1548207.AXK11_07865"/>
<evidence type="ECO:0000313" key="4">
    <source>
        <dbReference type="EMBL" id="KXU34748.1"/>
    </source>
</evidence>
<feature type="signal peptide" evidence="3">
    <location>
        <begin position="1"/>
        <end position="25"/>
    </location>
</feature>
<keyword evidence="3" id="KW-0732">Signal</keyword>